<evidence type="ECO:0000313" key="2">
    <source>
        <dbReference type="Proteomes" id="UP001195422"/>
    </source>
</evidence>
<dbReference type="GO" id="GO:0016787">
    <property type="term" value="F:hydrolase activity"/>
    <property type="evidence" value="ECO:0007669"/>
    <property type="project" value="UniProtKB-KW"/>
</dbReference>
<proteinExistence type="predicted"/>
<gene>
    <name evidence="1" type="ORF">JOF39_003645</name>
</gene>
<name>A0ABS4XVS8_GLUPR</name>
<evidence type="ECO:0000313" key="1">
    <source>
        <dbReference type="EMBL" id="MBP2400485.1"/>
    </source>
</evidence>
<sequence length="276" mass="31622">MFTHGYVSINHPLVNFGIISRKPAKKLVVFVHGWRGSADSTWGEFIKPPTSEWWKETDLIFIKYDSVNQQVAAAADRLRAQINDFYPQPFEDMLLFNEKPVREKISNKYEELFLVGHSMGGLVLRRAAVDALDEWKHIGYLSSKKPAILDGKLRLFSPASAGFDPSGFLGLVQALPLWFYVELFVKQGASYQDLKKDSSVIKETRRRTEKYRKHHQYKHLIAANILWANPENVVKVERYDTDASSRTVNSATHREVCKPKNNYISPFGFVENGEIS</sequence>
<protein>
    <submittedName>
        <fullName evidence="1">Alpha-beta hydrolase superfamily lysophospholipase</fullName>
    </submittedName>
</protein>
<keyword evidence="1" id="KW-0378">Hydrolase</keyword>
<accession>A0ABS4XVS8</accession>
<comment type="caution">
    <text evidence="1">The sequence shown here is derived from an EMBL/GenBank/DDBJ whole genome shotgun (WGS) entry which is preliminary data.</text>
</comment>
<dbReference type="EMBL" id="JAGIOJ010000002">
    <property type="protein sequence ID" value="MBP2400485.1"/>
    <property type="molecule type" value="Genomic_DNA"/>
</dbReference>
<reference evidence="1 2" key="1">
    <citation type="submission" date="2021-03" db="EMBL/GenBank/DDBJ databases">
        <title>Sequencing the genomes of 1000 actinobacteria strains.</title>
        <authorList>
            <person name="Klenk H.-P."/>
        </authorList>
    </citation>
    <scope>NUCLEOTIDE SEQUENCE [LARGE SCALE GENOMIC DNA]</scope>
    <source>
        <strain evidence="1 2">DSM 20168</strain>
    </source>
</reference>
<dbReference type="InterPro" id="IPR029058">
    <property type="entry name" value="AB_hydrolase_fold"/>
</dbReference>
<keyword evidence="2" id="KW-1185">Reference proteome</keyword>
<dbReference type="Proteomes" id="UP001195422">
    <property type="component" value="Unassembled WGS sequence"/>
</dbReference>
<organism evidence="1 2">
    <name type="scientific">Glutamicibacter protophormiae</name>
    <name type="common">Brevibacterium protophormiae</name>
    <dbReference type="NCBI Taxonomy" id="37930"/>
    <lineage>
        <taxon>Bacteria</taxon>
        <taxon>Bacillati</taxon>
        <taxon>Actinomycetota</taxon>
        <taxon>Actinomycetes</taxon>
        <taxon>Micrococcales</taxon>
        <taxon>Micrococcaceae</taxon>
        <taxon>Glutamicibacter</taxon>
    </lineage>
</organism>
<dbReference type="Gene3D" id="3.40.50.1820">
    <property type="entry name" value="alpha/beta hydrolase"/>
    <property type="match status" value="1"/>
</dbReference>
<dbReference type="RefSeq" id="WP_188950112.1">
    <property type="nucleotide sequence ID" value="NZ_BMPH01000020.1"/>
</dbReference>
<dbReference type="SUPFAM" id="SSF53474">
    <property type="entry name" value="alpha/beta-Hydrolases"/>
    <property type="match status" value="1"/>
</dbReference>